<dbReference type="InterPro" id="IPR041413">
    <property type="entry name" value="MLTR_LBD"/>
</dbReference>
<dbReference type="Gene3D" id="3.30.450.180">
    <property type="match status" value="1"/>
</dbReference>
<name>A0A100WHT1_MYCCR</name>
<dbReference type="GO" id="GO:0003677">
    <property type="term" value="F:DNA binding"/>
    <property type="evidence" value="ECO:0007669"/>
    <property type="project" value="InterPro"/>
</dbReference>
<proteinExistence type="predicted"/>
<evidence type="ECO:0000259" key="1">
    <source>
        <dbReference type="SMART" id="SM00530"/>
    </source>
</evidence>
<dbReference type="Proteomes" id="UP000069443">
    <property type="component" value="Unassembled WGS sequence"/>
</dbReference>
<dbReference type="PANTHER" id="PTHR35010:SF2">
    <property type="entry name" value="BLL4672 PROTEIN"/>
    <property type="match status" value="1"/>
</dbReference>
<protein>
    <submittedName>
        <fullName evidence="2">XRE family transcriptional regulator</fullName>
    </submittedName>
</protein>
<dbReference type="Gene3D" id="1.10.260.40">
    <property type="entry name" value="lambda repressor-like DNA-binding domains"/>
    <property type="match status" value="1"/>
</dbReference>
<gene>
    <name evidence="2" type="ORF">RMCC_5243</name>
</gene>
<keyword evidence="3" id="KW-1185">Reference proteome</keyword>
<dbReference type="PANTHER" id="PTHR35010">
    <property type="entry name" value="BLL4672 PROTEIN-RELATED"/>
    <property type="match status" value="1"/>
</dbReference>
<dbReference type="SMART" id="SM00530">
    <property type="entry name" value="HTH_XRE"/>
    <property type="match status" value="1"/>
</dbReference>
<evidence type="ECO:0000313" key="2">
    <source>
        <dbReference type="EMBL" id="GAS98278.1"/>
    </source>
</evidence>
<evidence type="ECO:0000313" key="3">
    <source>
        <dbReference type="Proteomes" id="UP000069443"/>
    </source>
</evidence>
<dbReference type="InterPro" id="IPR001387">
    <property type="entry name" value="Cro/C1-type_HTH"/>
</dbReference>
<dbReference type="EMBL" id="BCSY01000081">
    <property type="protein sequence ID" value="GAS98278.1"/>
    <property type="molecule type" value="Genomic_DNA"/>
</dbReference>
<reference evidence="3" key="2">
    <citation type="submission" date="2016-02" db="EMBL/GenBank/DDBJ databases">
        <title>Draft genome sequence of five rapidly growing Mycobacterium species.</title>
        <authorList>
            <person name="Katahira K."/>
            <person name="Gotou Y."/>
            <person name="Iida K."/>
            <person name="Ogura Y."/>
            <person name="Hayashi T."/>
        </authorList>
    </citation>
    <scope>NUCLEOTIDE SEQUENCE [LARGE SCALE GENOMIC DNA]</scope>
    <source>
        <strain evidence="3">JCM15298</strain>
    </source>
</reference>
<feature type="domain" description="HTH cro/C1-type" evidence="1">
    <location>
        <begin position="21"/>
        <end position="93"/>
    </location>
</feature>
<dbReference type="AlphaFoldDB" id="A0A100WHT1"/>
<sequence>MSTGCRDTYTAEMGNHGLGEFLRARRAEVSPADVGLPSGGVRRVSGLRREEVALLAGMSVDYYVRLEQGRERHPSPQVVDALSVVLQLPDDGREHLFRLAGLSPRERGSVSARVDPALLDLLEMWPLNPAFVYNRAFDVLASNRIADAMFLQWTHSRNLMHVIFTEPDAQTFYCNWSVVAEDAVAGFRHGFGLAPNDVRLRTVRDELLEASPAFAQLWTRHDARRKSLQQKSFRHPVVGTLTLTMQTFDVRSSPGQELVVYHADAGSPSAEALSLLCSWAATE</sequence>
<dbReference type="InterPro" id="IPR010982">
    <property type="entry name" value="Lambda_DNA-bd_dom_sf"/>
</dbReference>
<dbReference type="CDD" id="cd00093">
    <property type="entry name" value="HTH_XRE"/>
    <property type="match status" value="1"/>
</dbReference>
<comment type="caution">
    <text evidence="2">The sequence shown here is derived from an EMBL/GenBank/DDBJ whole genome shotgun (WGS) entry which is preliminary data.</text>
</comment>
<dbReference type="SUPFAM" id="SSF47413">
    <property type="entry name" value="lambda repressor-like DNA-binding domains"/>
    <property type="match status" value="1"/>
</dbReference>
<dbReference type="STRING" id="228230.RMCC_5243"/>
<dbReference type="Pfam" id="PF13560">
    <property type="entry name" value="HTH_31"/>
    <property type="match status" value="1"/>
</dbReference>
<organism evidence="2 3">
    <name type="scientific">Mycolicibacterium canariasense</name>
    <name type="common">Mycobacterium canariasense</name>
    <dbReference type="NCBI Taxonomy" id="228230"/>
    <lineage>
        <taxon>Bacteria</taxon>
        <taxon>Bacillati</taxon>
        <taxon>Actinomycetota</taxon>
        <taxon>Actinomycetes</taxon>
        <taxon>Mycobacteriales</taxon>
        <taxon>Mycobacteriaceae</taxon>
        <taxon>Mycolicibacterium</taxon>
    </lineage>
</organism>
<reference evidence="3" key="1">
    <citation type="journal article" date="2016" name="Genome Announc.">
        <title>Draft Genome Sequences of Five Rapidly Growing Mycobacterium Species, M. thermoresistibile, M. fortuitum subsp. acetamidolyticum, M. canariasense, M. brisbanense, and M. novocastrense.</title>
        <authorList>
            <person name="Katahira K."/>
            <person name="Ogura Y."/>
            <person name="Gotoh Y."/>
            <person name="Hayashi T."/>
        </authorList>
    </citation>
    <scope>NUCLEOTIDE SEQUENCE [LARGE SCALE GENOMIC DNA]</scope>
    <source>
        <strain evidence="3">JCM15298</strain>
    </source>
</reference>
<accession>A0A100WHT1</accession>
<dbReference type="Pfam" id="PF17765">
    <property type="entry name" value="MLTR_LBD"/>
    <property type="match status" value="1"/>
</dbReference>